<dbReference type="Proteomes" id="UP000294933">
    <property type="component" value="Unassembled WGS sequence"/>
</dbReference>
<evidence type="ECO:0000313" key="2">
    <source>
        <dbReference type="Proteomes" id="UP000294933"/>
    </source>
</evidence>
<organism evidence="1 2">
    <name type="scientific">Rickenella mellea</name>
    <dbReference type="NCBI Taxonomy" id="50990"/>
    <lineage>
        <taxon>Eukaryota</taxon>
        <taxon>Fungi</taxon>
        <taxon>Dikarya</taxon>
        <taxon>Basidiomycota</taxon>
        <taxon>Agaricomycotina</taxon>
        <taxon>Agaricomycetes</taxon>
        <taxon>Hymenochaetales</taxon>
        <taxon>Rickenellaceae</taxon>
        <taxon>Rickenella</taxon>
    </lineage>
</organism>
<evidence type="ECO:0008006" key="3">
    <source>
        <dbReference type="Google" id="ProtNLM"/>
    </source>
</evidence>
<dbReference type="VEuPathDB" id="FungiDB:BD410DRAFT_808623"/>
<dbReference type="EMBL" id="ML170261">
    <property type="protein sequence ID" value="TDL15827.1"/>
    <property type="molecule type" value="Genomic_DNA"/>
</dbReference>
<dbReference type="STRING" id="50990.A0A4Y7PKA9"/>
<keyword evidence="2" id="KW-1185">Reference proteome</keyword>
<sequence length="201" mass="22100">MASSSTPSISTGTRHETLYLPTGDIVLSALSNLKVTVLFRIHKFMMAHHSSIFSDMLALPTPMEDCNESYDEFDFAVVGILKLAIKYEIEPIRKHIIKQVNDAWPSTLEEWDAYEKRSASIEESGITSTDALLPEPVLCIEIGRLAPKDVFICLSPSISSVARLCAINGARQERENVPPDGLGGLISVMKIICGFFMVGNP</sequence>
<accession>A0A4Y7PKA9</accession>
<reference evidence="1 2" key="1">
    <citation type="submission" date="2018-06" db="EMBL/GenBank/DDBJ databases">
        <title>A transcriptomic atlas of mushroom development highlights an independent origin of complex multicellularity.</title>
        <authorList>
            <consortium name="DOE Joint Genome Institute"/>
            <person name="Krizsan K."/>
            <person name="Almasi E."/>
            <person name="Merenyi Z."/>
            <person name="Sahu N."/>
            <person name="Viragh M."/>
            <person name="Koszo T."/>
            <person name="Mondo S."/>
            <person name="Kiss B."/>
            <person name="Balint B."/>
            <person name="Kues U."/>
            <person name="Barry K."/>
            <person name="Hegedus J.C."/>
            <person name="Henrissat B."/>
            <person name="Johnson J."/>
            <person name="Lipzen A."/>
            <person name="Ohm R."/>
            <person name="Nagy I."/>
            <person name="Pangilinan J."/>
            <person name="Yan J."/>
            <person name="Xiong Y."/>
            <person name="Grigoriev I.V."/>
            <person name="Hibbett D.S."/>
            <person name="Nagy L.G."/>
        </authorList>
    </citation>
    <scope>NUCLEOTIDE SEQUENCE [LARGE SCALE GENOMIC DNA]</scope>
    <source>
        <strain evidence="1 2">SZMC22713</strain>
    </source>
</reference>
<protein>
    <recommendedName>
        <fullName evidence="3">BTB domain-containing protein</fullName>
    </recommendedName>
</protein>
<evidence type="ECO:0000313" key="1">
    <source>
        <dbReference type="EMBL" id="TDL15827.1"/>
    </source>
</evidence>
<gene>
    <name evidence="1" type="ORF">BD410DRAFT_808623</name>
</gene>
<name>A0A4Y7PKA9_9AGAM</name>
<dbReference type="AlphaFoldDB" id="A0A4Y7PKA9"/>
<dbReference type="OrthoDB" id="3268787at2759"/>
<proteinExistence type="predicted"/>